<dbReference type="GO" id="GO:0005886">
    <property type="term" value="C:plasma membrane"/>
    <property type="evidence" value="ECO:0007669"/>
    <property type="project" value="UniProtKB-SubCell"/>
</dbReference>
<dbReference type="Proteomes" id="UP000838878">
    <property type="component" value="Chromosome 9"/>
</dbReference>
<dbReference type="PANTHER" id="PTHR48021:SF68">
    <property type="entry name" value="MAJOR FACILITATOR SUPERFAMILY (MFS) PROFILE DOMAIN-CONTAINING PROTEIN"/>
    <property type="match status" value="1"/>
</dbReference>
<dbReference type="AlphaFoldDB" id="A0A8J9V4W1"/>
<feature type="transmembrane region" description="Helical" evidence="8">
    <location>
        <begin position="12"/>
        <end position="35"/>
    </location>
</feature>
<feature type="transmembrane region" description="Helical" evidence="8">
    <location>
        <begin position="323"/>
        <end position="345"/>
    </location>
</feature>
<evidence type="ECO:0000256" key="5">
    <source>
        <dbReference type="ARBA" id="ARBA00022692"/>
    </source>
</evidence>
<dbReference type="PROSITE" id="PS50850">
    <property type="entry name" value="MFS"/>
    <property type="match status" value="1"/>
</dbReference>
<keyword evidence="2" id="KW-0813">Transport</keyword>
<gene>
    <name evidence="10" type="ORF">BINO364_LOCUS16513</name>
</gene>
<evidence type="ECO:0000256" key="1">
    <source>
        <dbReference type="ARBA" id="ARBA00004651"/>
    </source>
</evidence>
<proteinExistence type="predicted"/>
<name>A0A8J9V4W1_9NEOP</name>
<dbReference type="PROSITE" id="PS51257">
    <property type="entry name" value="PROKAR_LIPOPROTEIN"/>
    <property type="match status" value="1"/>
</dbReference>
<dbReference type="InterPro" id="IPR036259">
    <property type="entry name" value="MFS_trans_sf"/>
</dbReference>
<feature type="transmembrane region" description="Helical" evidence="8">
    <location>
        <begin position="266"/>
        <end position="288"/>
    </location>
</feature>
<keyword evidence="7 8" id="KW-0472">Membrane</keyword>
<evidence type="ECO:0000256" key="3">
    <source>
        <dbReference type="ARBA" id="ARBA00022475"/>
    </source>
</evidence>
<dbReference type="InterPro" id="IPR005828">
    <property type="entry name" value="MFS_sugar_transport-like"/>
</dbReference>
<dbReference type="Pfam" id="PF00083">
    <property type="entry name" value="Sugar_tr"/>
    <property type="match status" value="1"/>
</dbReference>
<evidence type="ECO:0000313" key="11">
    <source>
        <dbReference type="Proteomes" id="UP000838878"/>
    </source>
</evidence>
<feature type="transmembrane region" description="Helical" evidence="8">
    <location>
        <begin position="82"/>
        <end position="102"/>
    </location>
</feature>
<dbReference type="FunFam" id="1.20.1250.20:FF:000218">
    <property type="entry name" value="facilitated trehalose transporter Tret1"/>
    <property type="match status" value="1"/>
</dbReference>
<keyword evidence="3" id="KW-1003">Cell membrane</keyword>
<dbReference type="OrthoDB" id="4142200at2759"/>
<keyword evidence="6 8" id="KW-1133">Transmembrane helix</keyword>
<evidence type="ECO:0000313" key="10">
    <source>
        <dbReference type="EMBL" id="CAH0731718.1"/>
    </source>
</evidence>
<dbReference type="InterPro" id="IPR050549">
    <property type="entry name" value="MFS_Trehalose_Transporter"/>
</dbReference>
<accession>A0A8J9V4W1</accession>
<evidence type="ECO:0000256" key="8">
    <source>
        <dbReference type="SAM" id="Phobius"/>
    </source>
</evidence>
<feature type="non-terminal residue" evidence="10">
    <location>
        <position position="497"/>
    </location>
</feature>
<feature type="transmembrane region" description="Helical" evidence="8">
    <location>
        <begin position="392"/>
        <end position="413"/>
    </location>
</feature>
<dbReference type="PANTHER" id="PTHR48021">
    <property type="match status" value="1"/>
</dbReference>
<feature type="transmembrane region" description="Helical" evidence="8">
    <location>
        <begin position="140"/>
        <end position="159"/>
    </location>
</feature>
<evidence type="ECO:0000256" key="2">
    <source>
        <dbReference type="ARBA" id="ARBA00022448"/>
    </source>
</evidence>
<protein>
    <recommendedName>
        <fullName evidence="9">Major facilitator superfamily (MFS) profile domain-containing protein</fullName>
    </recommendedName>
</protein>
<dbReference type="InterPro" id="IPR005829">
    <property type="entry name" value="Sugar_transporter_CS"/>
</dbReference>
<evidence type="ECO:0000256" key="7">
    <source>
        <dbReference type="ARBA" id="ARBA00023136"/>
    </source>
</evidence>
<keyword evidence="11" id="KW-1185">Reference proteome</keyword>
<dbReference type="SUPFAM" id="SSF103473">
    <property type="entry name" value="MFS general substrate transporter"/>
    <property type="match status" value="1"/>
</dbReference>
<sequence>MGSKITPFMRQCFVTTAVGLNIIGMGCGLGFPAILLPHLHEKNSEIPLTKEGESWIAATAALSMLIGTVLTLSIMDRFGRKATHYMLTILAIISWFITILATSVEALILGRFIFGMSAGMLLSLRSILIGEYTSPKNRGAFLTTVSLTQAFGIFFAHLLGSLISWQKTALVCLFSPFLSLVMIMYTPESPSWLVSKGRHDECREVFRWLRGSEEDEELEDMIEARIAYEQAIVKAPKDSHLLKKLSIIIRRGEFYKPILIMIYSNAMLHFSGGTTMASYSTVILSLLMGPKANVHFWMVFLDTQRVIFNTLAVYVINKTKRRIMVFSTGMWSAASHFAIAIYVYFRLNGWDYDAIWLPALLVNVQYLAVAVGTVPMPQVLGGEVFPLEYRGIGGFISMVTGNGVMFLALKTFPRLVDKSGLQGTYIVYGVIILINLILLMVLLPETKGKTLQQIEDEFRGRPLRREELESKQSLQANPIENYKRKMSSLSFGSSTIL</sequence>
<feature type="transmembrane region" description="Helical" evidence="8">
    <location>
        <begin position="425"/>
        <end position="443"/>
    </location>
</feature>
<dbReference type="GO" id="GO:0022857">
    <property type="term" value="F:transmembrane transporter activity"/>
    <property type="evidence" value="ECO:0007669"/>
    <property type="project" value="InterPro"/>
</dbReference>
<dbReference type="EMBL" id="OV170229">
    <property type="protein sequence ID" value="CAH0731718.1"/>
    <property type="molecule type" value="Genomic_DNA"/>
</dbReference>
<comment type="subcellular location">
    <subcellularLocation>
        <location evidence="1">Cell membrane</location>
        <topology evidence="1">Multi-pass membrane protein</topology>
    </subcellularLocation>
</comment>
<dbReference type="PROSITE" id="PS00217">
    <property type="entry name" value="SUGAR_TRANSPORT_2"/>
    <property type="match status" value="1"/>
</dbReference>
<evidence type="ECO:0000256" key="4">
    <source>
        <dbReference type="ARBA" id="ARBA00022597"/>
    </source>
</evidence>
<feature type="domain" description="Major facilitator superfamily (MFS) profile" evidence="9">
    <location>
        <begin position="12"/>
        <end position="447"/>
    </location>
</feature>
<keyword evidence="4" id="KW-0762">Sugar transport</keyword>
<reference evidence="10" key="1">
    <citation type="submission" date="2021-12" db="EMBL/GenBank/DDBJ databases">
        <authorList>
            <person name="Martin H S."/>
        </authorList>
    </citation>
    <scope>NUCLEOTIDE SEQUENCE</scope>
</reference>
<dbReference type="InterPro" id="IPR020846">
    <property type="entry name" value="MFS_dom"/>
</dbReference>
<keyword evidence="5 8" id="KW-0812">Transmembrane</keyword>
<evidence type="ECO:0000259" key="9">
    <source>
        <dbReference type="PROSITE" id="PS50850"/>
    </source>
</evidence>
<evidence type="ECO:0000256" key="6">
    <source>
        <dbReference type="ARBA" id="ARBA00022989"/>
    </source>
</evidence>
<feature type="transmembrane region" description="Helical" evidence="8">
    <location>
        <begin position="357"/>
        <end position="380"/>
    </location>
</feature>
<organism evidence="10 11">
    <name type="scientific">Brenthis ino</name>
    <name type="common">lesser marbled fritillary</name>
    <dbReference type="NCBI Taxonomy" id="405034"/>
    <lineage>
        <taxon>Eukaryota</taxon>
        <taxon>Metazoa</taxon>
        <taxon>Ecdysozoa</taxon>
        <taxon>Arthropoda</taxon>
        <taxon>Hexapoda</taxon>
        <taxon>Insecta</taxon>
        <taxon>Pterygota</taxon>
        <taxon>Neoptera</taxon>
        <taxon>Endopterygota</taxon>
        <taxon>Lepidoptera</taxon>
        <taxon>Glossata</taxon>
        <taxon>Ditrysia</taxon>
        <taxon>Papilionoidea</taxon>
        <taxon>Nymphalidae</taxon>
        <taxon>Heliconiinae</taxon>
        <taxon>Argynnini</taxon>
        <taxon>Brenthis</taxon>
    </lineage>
</organism>
<dbReference type="Gene3D" id="1.20.1250.20">
    <property type="entry name" value="MFS general substrate transporter like domains"/>
    <property type="match status" value="1"/>
</dbReference>
<feature type="transmembrane region" description="Helical" evidence="8">
    <location>
        <begin position="165"/>
        <end position="186"/>
    </location>
</feature>
<feature type="transmembrane region" description="Helical" evidence="8">
    <location>
        <begin position="55"/>
        <end position="75"/>
    </location>
</feature>